<protein>
    <submittedName>
        <fullName evidence="1">Uncharacterized protein</fullName>
    </submittedName>
</protein>
<organism evidence="1">
    <name type="scientific">marine sediment metagenome</name>
    <dbReference type="NCBI Taxonomy" id="412755"/>
    <lineage>
        <taxon>unclassified sequences</taxon>
        <taxon>metagenomes</taxon>
        <taxon>ecological metagenomes</taxon>
    </lineage>
</organism>
<dbReference type="EMBL" id="BARW01014096">
    <property type="protein sequence ID" value="GAI73316.1"/>
    <property type="molecule type" value="Genomic_DNA"/>
</dbReference>
<comment type="caution">
    <text evidence="1">The sequence shown here is derived from an EMBL/GenBank/DDBJ whole genome shotgun (WGS) entry which is preliminary data.</text>
</comment>
<sequence>NKNSVIQLVFTQAENMSARRRPSVLRTEYQPQLIPSQNLQAVGEAVTDTSL</sequence>
<reference evidence="1" key="1">
    <citation type="journal article" date="2014" name="Front. Microbiol.">
        <title>High frequency of phylogenetically diverse reductive dehalogenase-homologous genes in deep subseafloor sedimentary metagenomes.</title>
        <authorList>
            <person name="Kawai M."/>
            <person name="Futagami T."/>
            <person name="Toyoda A."/>
            <person name="Takaki Y."/>
            <person name="Nishi S."/>
            <person name="Hori S."/>
            <person name="Arai W."/>
            <person name="Tsubouchi T."/>
            <person name="Morono Y."/>
            <person name="Uchiyama I."/>
            <person name="Ito T."/>
            <person name="Fujiyama A."/>
            <person name="Inagaki F."/>
            <person name="Takami H."/>
        </authorList>
    </citation>
    <scope>NUCLEOTIDE SEQUENCE</scope>
    <source>
        <strain evidence="1">Expedition CK06-06</strain>
    </source>
</reference>
<name>X1S2B7_9ZZZZ</name>
<accession>X1S2B7</accession>
<evidence type="ECO:0000313" key="1">
    <source>
        <dbReference type="EMBL" id="GAI73316.1"/>
    </source>
</evidence>
<proteinExistence type="predicted"/>
<gene>
    <name evidence="1" type="ORF">S12H4_25285</name>
</gene>
<feature type="non-terminal residue" evidence="1">
    <location>
        <position position="1"/>
    </location>
</feature>
<dbReference type="AlphaFoldDB" id="X1S2B7"/>